<reference evidence="1" key="1">
    <citation type="submission" date="2018-06" db="EMBL/GenBank/DDBJ databases">
        <authorList>
            <person name="Zhirakovskaya E."/>
        </authorList>
    </citation>
    <scope>NUCLEOTIDE SEQUENCE</scope>
</reference>
<dbReference type="GO" id="GO:0032259">
    <property type="term" value="P:methylation"/>
    <property type="evidence" value="ECO:0007669"/>
    <property type="project" value="UniProtKB-KW"/>
</dbReference>
<protein>
    <submittedName>
        <fullName evidence="1">Methyltransferase type 12</fullName>
    </submittedName>
</protein>
<sequence length="312" mass="35000">MPEVKESSELTTPGEHSGKVLDTVGAVDVIECEGCGFAHITPIPSDKELSEIYKEEYYTEEKPQFIDCVKEDLEWWNSVYNDRYDFLESVLSSGRRRILDIGCGPGYFLKRGVERGWNCSGVEPSRTAAEHAQGLGLDVKNAMLAEAALAESTFDAIHCSEVMEHIPDPLSFLTRAAALLKPDGIICCVAPNDYNPVQEILRDKLGYKPYWLAPPHHINYFTPDTLAGVLKNAGFGVVSRTAMFPMDFFLLMGDNYVGDDTVGRACHARRKKLDLLLGESKLKGFKKELYELMARHNVGREIVIYAQKEDRR</sequence>
<organism evidence="1">
    <name type="scientific">hydrothermal vent metagenome</name>
    <dbReference type="NCBI Taxonomy" id="652676"/>
    <lineage>
        <taxon>unclassified sequences</taxon>
        <taxon>metagenomes</taxon>
        <taxon>ecological metagenomes</taxon>
    </lineage>
</organism>
<name>A0A3B0QZ47_9ZZZZ</name>
<dbReference type="CDD" id="cd02440">
    <property type="entry name" value="AdoMet_MTases"/>
    <property type="match status" value="1"/>
</dbReference>
<gene>
    <name evidence="1" type="ORF">MNBD_DELTA01-355</name>
</gene>
<dbReference type="GO" id="GO:0008168">
    <property type="term" value="F:methyltransferase activity"/>
    <property type="evidence" value="ECO:0007669"/>
    <property type="project" value="UniProtKB-KW"/>
</dbReference>
<accession>A0A3B0QZ47</accession>
<keyword evidence="1" id="KW-0808">Transferase</keyword>
<dbReference type="SUPFAM" id="SSF53335">
    <property type="entry name" value="S-adenosyl-L-methionine-dependent methyltransferases"/>
    <property type="match status" value="1"/>
</dbReference>
<dbReference type="AlphaFoldDB" id="A0A3B0QZ47"/>
<proteinExistence type="predicted"/>
<dbReference type="PANTHER" id="PTHR43861">
    <property type="entry name" value="TRANS-ACONITATE 2-METHYLTRANSFERASE-RELATED"/>
    <property type="match status" value="1"/>
</dbReference>
<dbReference type="Gene3D" id="3.40.50.150">
    <property type="entry name" value="Vaccinia Virus protein VP39"/>
    <property type="match status" value="1"/>
</dbReference>
<dbReference type="InterPro" id="IPR029063">
    <property type="entry name" value="SAM-dependent_MTases_sf"/>
</dbReference>
<evidence type="ECO:0000313" key="1">
    <source>
        <dbReference type="EMBL" id="VAV85562.1"/>
    </source>
</evidence>
<keyword evidence="1" id="KW-0489">Methyltransferase</keyword>
<dbReference type="Pfam" id="PF13489">
    <property type="entry name" value="Methyltransf_23"/>
    <property type="match status" value="1"/>
</dbReference>
<dbReference type="EMBL" id="UOEA01000090">
    <property type="protein sequence ID" value="VAV85562.1"/>
    <property type="molecule type" value="Genomic_DNA"/>
</dbReference>